<dbReference type="InterPro" id="IPR014914">
    <property type="entry name" value="RES_dom"/>
</dbReference>
<sequence>MRFQGILYRALNPMRAREPLSGEGARLYGGRFNPRGTPALYTSMSVLTAIREANQAGSLQPTTLISLEAELDPIFDAEDPAELAAKGIDHALLGQGDWRLQMRRSGTSAGQDFVLRLIAEGYHGCASEASPKARAVPI</sequence>
<dbReference type="eggNOG" id="COG5654">
    <property type="taxonomic scope" value="Bacteria"/>
</dbReference>
<name>U2YMC4_9RHOB</name>
<dbReference type="Pfam" id="PF08808">
    <property type="entry name" value="RES"/>
    <property type="match status" value="1"/>
</dbReference>
<comment type="caution">
    <text evidence="2">The sequence shown here is derived from an EMBL/GenBank/DDBJ whole genome shotgun (WGS) entry which is preliminary data.</text>
</comment>
<organism evidence="2 3">
    <name type="scientific">Limimaricola cinnabarinus LL-001</name>
    <dbReference type="NCBI Taxonomy" id="1337093"/>
    <lineage>
        <taxon>Bacteria</taxon>
        <taxon>Pseudomonadati</taxon>
        <taxon>Pseudomonadota</taxon>
        <taxon>Alphaproteobacteria</taxon>
        <taxon>Rhodobacterales</taxon>
        <taxon>Paracoccaceae</taxon>
        <taxon>Limimaricola</taxon>
    </lineage>
</organism>
<dbReference type="STRING" id="1337093.MBELCI_2358"/>
<evidence type="ECO:0000313" key="3">
    <source>
        <dbReference type="Proteomes" id="UP000016566"/>
    </source>
</evidence>
<evidence type="ECO:0000259" key="1">
    <source>
        <dbReference type="Pfam" id="PF08808"/>
    </source>
</evidence>
<dbReference type="AlphaFoldDB" id="U2YMC4"/>
<feature type="domain" description="RES" evidence="1">
    <location>
        <begin position="7"/>
        <end position="124"/>
    </location>
</feature>
<accession>U2YMC4</accession>
<dbReference type="EMBL" id="BATB01000033">
    <property type="protein sequence ID" value="GAD56306.1"/>
    <property type="molecule type" value="Genomic_DNA"/>
</dbReference>
<reference evidence="2" key="1">
    <citation type="journal article" date="2013" name="Genome Announc.">
        <title>Draft Genome Sequence of Loktanella cinnabarina LL-001T, Isolated from Deep-Sea Floor Sediment.</title>
        <authorList>
            <person name="Nishi S."/>
            <person name="Tsubouchi T."/>
            <person name="Takaki Y."/>
            <person name="Koyanagi R."/>
            <person name="Satoh N."/>
            <person name="Maruyama T."/>
            <person name="Hatada Y."/>
        </authorList>
    </citation>
    <scope>NUCLEOTIDE SEQUENCE [LARGE SCALE GENOMIC DNA]</scope>
    <source>
        <strain evidence="2">LL-001</strain>
    </source>
</reference>
<evidence type="ECO:0000313" key="2">
    <source>
        <dbReference type="EMBL" id="GAD56306.1"/>
    </source>
</evidence>
<gene>
    <name evidence="2" type="ORF">MBELCI_2358</name>
</gene>
<keyword evidence="3" id="KW-1185">Reference proteome</keyword>
<proteinExistence type="predicted"/>
<dbReference type="RefSeq" id="WP_021694407.1">
    <property type="nucleotide sequence ID" value="NZ_BATB01000033.1"/>
</dbReference>
<protein>
    <submittedName>
        <fullName evidence="2">Hypotheical conserved protein</fullName>
    </submittedName>
</protein>
<dbReference type="Proteomes" id="UP000016566">
    <property type="component" value="Unassembled WGS sequence"/>
</dbReference>